<accession>A0A2J6SPY6</accession>
<dbReference type="Proteomes" id="UP000235371">
    <property type="component" value="Unassembled WGS sequence"/>
</dbReference>
<evidence type="ECO:0000256" key="1">
    <source>
        <dbReference type="SAM" id="MobiDB-lite"/>
    </source>
</evidence>
<dbReference type="InParanoid" id="A0A2J6SPY6"/>
<protein>
    <submittedName>
        <fullName evidence="2">Uncharacterized protein</fullName>
    </submittedName>
</protein>
<gene>
    <name evidence="2" type="ORF">K444DRAFT_635742</name>
</gene>
<dbReference type="RefSeq" id="XP_024729701.1">
    <property type="nucleotide sequence ID" value="XM_024883908.1"/>
</dbReference>
<evidence type="ECO:0000313" key="3">
    <source>
        <dbReference type="Proteomes" id="UP000235371"/>
    </source>
</evidence>
<sequence>MPLKERPITPPSVTSTASETPLTDTLLLQPTLFPPPPKTPANISDIQCLLNQHRAALFTPNDLERVFLKVTKATKKAMAEALTYKDYNEGLQDAAVRKIIRGNRTKGNLAIKDAPWWCEEYEKEVLKVFMGYKLDIFDFKAKLVRKGRLIPDLELCPIIEFHALFDSPQRHASPIKSSPKKRTLAKTIKAPKTILGIAKRTKAVKNWKDNQANGKACK</sequence>
<reference evidence="2 3" key="1">
    <citation type="submission" date="2016-04" db="EMBL/GenBank/DDBJ databases">
        <title>A degradative enzymes factory behind the ericoid mycorrhizal symbiosis.</title>
        <authorList>
            <consortium name="DOE Joint Genome Institute"/>
            <person name="Martino E."/>
            <person name="Morin E."/>
            <person name="Grelet G."/>
            <person name="Kuo A."/>
            <person name="Kohler A."/>
            <person name="Daghino S."/>
            <person name="Barry K."/>
            <person name="Choi C."/>
            <person name="Cichocki N."/>
            <person name="Clum A."/>
            <person name="Copeland A."/>
            <person name="Hainaut M."/>
            <person name="Haridas S."/>
            <person name="Labutti K."/>
            <person name="Lindquist E."/>
            <person name="Lipzen A."/>
            <person name="Khouja H.-R."/>
            <person name="Murat C."/>
            <person name="Ohm R."/>
            <person name="Olson A."/>
            <person name="Spatafora J."/>
            <person name="Veneault-Fourrey C."/>
            <person name="Henrissat B."/>
            <person name="Grigoriev I."/>
            <person name="Martin F."/>
            <person name="Perotto S."/>
        </authorList>
    </citation>
    <scope>NUCLEOTIDE SEQUENCE [LARGE SCALE GENOMIC DNA]</scope>
    <source>
        <strain evidence="2 3">E</strain>
    </source>
</reference>
<proteinExistence type="predicted"/>
<dbReference type="GeneID" id="36591985"/>
<evidence type="ECO:0000313" key="2">
    <source>
        <dbReference type="EMBL" id="PMD52797.1"/>
    </source>
</evidence>
<name>A0A2J6SPY6_9HELO</name>
<organism evidence="2 3">
    <name type="scientific">Hyaloscypha bicolor E</name>
    <dbReference type="NCBI Taxonomy" id="1095630"/>
    <lineage>
        <taxon>Eukaryota</taxon>
        <taxon>Fungi</taxon>
        <taxon>Dikarya</taxon>
        <taxon>Ascomycota</taxon>
        <taxon>Pezizomycotina</taxon>
        <taxon>Leotiomycetes</taxon>
        <taxon>Helotiales</taxon>
        <taxon>Hyaloscyphaceae</taxon>
        <taxon>Hyaloscypha</taxon>
        <taxon>Hyaloscypha bicolor</taxon>
    </lineage>
</organism>
<keyword evidence="3" id="KW-1185">Reference proteome</keyword>
<dbReference type="EMBL" id="KZ613895">
    <property type="protein sequence ID" value="PMD52797.1"/>
    <property type="molecule type" value="Genomic_DNA"/>
</dbReference>
<feature type="region of interest" description="Disordered" evidence="1">
    <location>
        <begin position="1"/>
        <end position="21"/>
    </location>
</feature>
<dbReference type="AlphaFoldDB" id="A0A2J6SPY6"/>